<organism evidence="5 6">
    <name type="scientific">Ramlibacter agri</name>
    <dbReference type="NCBI Taxonomy" id="2728837"/>
    <lineage>
        <taxon>Bacteria</taxon>
        <taxon>Pseudomonadati</taxon>
        <taxon>Pseudomonadota</taxon>
        <taxon>Betaproteobacteria</taxon>
        <taxon>Burkholderiales</taxon>
        <taxon>Comamonadaceae</taxon>
        <taxon>Ramlibacter</taxon>
    </lineage>
</organism>
<dbReference type="Pfam" id="PF13379">
    <property type="entry name" value="NMT1_2"/>
    <property type="match status" value="1"/>
</dbReference>
<sequence length="313" mass="33250">MINRRTLLATGASLAATSLPLRAQAPVKATFGYTAVTDYATVFIAREEGYFVKHGIDVTPQMVPLNPSIPPAIQSDSLQLGGPTPSVFLQAVEGGLDHVVLTGGGATSKKMTGLGLVARSGSGIKTAQDCVGKKIGVPGLGAFLHVGFRAWLKSQGVDYTKVNFIEAAFPQHGDLLRGGSLDAVVTADPFMQRILSSGAGYVASYYSTFLPDGLPSLVFVARRDWVQKNMAAAKGFQAGIAEAAKFLVDPKNSVKVREHIGKYIKLPPEVLATAQISPPLPVVTEPVLGWWADQMVEQKLLKTKPNLANLIVK</sequence>
<feature type="signal peptide" evidence="4">
    <location>
        <begin position="1"/>
        <end position="23"/>
    </location>
</feature>
<accession>A0A848HCD4</accession>
<gene>
    <name evidence="5" type="ORF">HHL11_25515</name>
</gene>
<dbReference type="RefSeq" id="WP_169421427.1">
    <property type="nucleotide sequence ID" value="NZ_JABBFX010000003.1"/>
</dbReference>
<evidence type="ECO:0000313" key="5">
    <source>
        <dbReference type="EMBL" id="NML47130.1"/>
    </source>
</evidence>
<dbReference type="PANTHER" id="PTHR30024:SF47">
    <property type="entry name" value="TAURINE-BINDING PERIPLASMIC PROTEIN"/>
    <property type="match status" value="1"/>
</dbReference>
<dbReference type="PANTHER" id="PTHR30024">
    <property type="entry name" value="ALIPHATIC SULFONATES-BINDING PROTEIN-RELATED"/>
    <property type="match status" value="1"/>
</dbReference>
<evidence type="ECO:0000313" key="6">
    <source>
        <dbReference type="Proteomes" id="UP000541185"/>
    </source>
</evidence>
<dbReference type="SUPFAM" id="SSF53850">
    <property type="entry name" value="Periplasmic binding protein-like II"/>
    <property type="match status" value="1"/>
</dbReference>
<comment type="similarity">
    <text evidence="2">Belongs to the bacterial solute-binding protein SsuA/TauA family.</text>
</comment>
<keyword evidence="3 4" id="KW-0732">Signal</keyword>
<evidence type="ECO:0000256" key="2">
    <source>
        <dbReference type="ARBA" id="ARBA00010742"/>
    </source>
</evidence>
<keyword evidence="6" id="KW-1185">Reference proteome</keyword>
<evidence type="ECO:0000256" key="4">
    <source>
        <dbReference type="SAM" id="SignalP"/>
    </source>
</evidence>
<protein>
    <submittedName>
        <fullName evidence="5">ABC transporter substrate-binding protein</fullName>
    </submittedName>
</protein>
<dbReference type="GO" id="GO:0042597">
    <property type="term" value="C:periplasmic space"/>
    <property type="evidence" value="ECO:0007669"/>
    <property type="project" value="UniProtKB-SubCell"/>
</dbReference>
<dbReference type="Gene3D" id="3.40.190.10">
    <property type="entry name" value="Periplasmic binding protein-like II"/>
    <property type="match status" value="2"/>
</dbReference>
<proteinExistence type="inferred from homology"/>
<reference evidence="5 6" key="1">
    <citation type="submission" date="2020-04" db="EMBL/GenBank/DDBJ databases">
        <title>Ramlibacter sp. G-1-2-2 isolated from soil.</title>
        <authorList>
            <person name="Dahal R.H."/>
        </authorList>
    </citation>
    <scope>NUCLEOTIDE SEQUENCE [LARGE SCALE GENOMIC DNA]</scope>
    <source>
        <strain evidence="5 6">G-1-2-2</strain>
    </source>
</reference>
<comment type="caution">
    <text evidence="5">The sequence shown here is derived from an EMBL/GenBank/DDBJ whole genome shotgun (WGS) entry which is preliminary data.</text>
</comment>
<feature type="chain" id="PRO_5032296497" evidence="4">
    <location>
        <begin position="24"/>
        <end position="313"/>
    </location>
</feature>
<comment type="subcellular location">
    <subcellularLocation>
        <location evidence="1">Periplasm</location>
    </subcellularLocation>
</comment>
<dbReference type="Proteomes" id="UP000541185">
    <property type="component" value="Unassembled WGS sequence"/>
</dbReference>
<dbReference type="EMBL" id="JABBFX010000003">
    <property type="protein sequence ID" value="NML47130.1"/>
    <property type="molecule type" value="Genomic_DNA"/>
</dbReference>
<evidence type="ECO:0000256" key="1">
    <source>
        <dbReference type="ARBA" id="ARBA00004418"/>
    </source>
</evidence>
<name>A0A848HCD4_9BURK</name>
<dbReference type="AlphaFoldDB" id="A0A848HCD4"/>
<evidence type="ECO:0000256" key="3">
    <source>
        <dbReference type="ARBA" id="ARBA00022729"/>
    </source>
</evidence>